<name>A0A6C0EKD8_9ZZZZ</name>
<proteinExistence type="predicted"/>
<evidence type="ECO:0008006" key="2">
    <source>
        <dbReference type="Google" id="ProtNLM"/>
    </source>
</evidence>
<sequence>MFTEVPEQIMSYCFIKPNHKVLEIGGNIGRNSMIISSCLNDSSNHVILETNKKNAMICAKNIKKNNFNSKVVPYALSKRKLIQKGWKTIPSNVILKGYKSVKILDIKQLNDKYKIKFNVLVLDCEGAFFYILKDMPEILNGIELIIMENDYSDINHYKYVKEQLLKNNFINICSLDGKDVGADWSPCCNFFFETWAVNDYTK</sequence>
<dbReference type="SUPFAM" id="SSF53335">
    <property type="entry name" value="S-adenosyl-L-methionine-dependent methyltransferases"/>
    <property type="match status" value="1"/>
</dbReference>
<dbReference type="InterPro" id="IPR006342">
    <property type="entry name" value="FkbM_mtfrase"/>
</dbReference>
<dbReference type="AlphaFoldDB" id="A0A6C0EKD8"/>
<evidence type="ECO:0000313" key="1">
    <source>
        <dbReference type="EMBL" id="QHT29192.1"/>
    </source>
</evidence>
<protein>
    <recommendedName>
        <fullName evidence="2">Methyltransferase FkbM domain-containing protein</fullName>
    </recommendedName>
</protein>
<dbReference type="EMBL" id="MN738870">
    <property type="protein sequence ID" value="QHT29192.1"/>
    <property type="molecule type" value="Genomic_DNA"/>
</dbReference>
<organism evidence="1">
    <name type="scientific">viral metagenome</name>
    <dbReference type="NCBI Taxonomy" id="1070528"/>
    <lineage>
        <taxon>unclassified sequences</taxon>
        <taxon>metagenomes</taxon>
        <taxon>organismal metagenomes</taxon>
    </lineage>
</organism>
<dbReference type="InterPro" id="IPR029063">
    <property type="entry name" value="SAM-dependent_MTases_sf"/>
</dbReference>
<accession>A0A6C0EKD8</accession>
<dbReference type="Gene3D" id="3.40.50.150">
    <property type="entry name" value="Vaccinia Virus protein VP39"/>
    <property type="match status" value="1"/>
</dbReference>
<dbReference type="NCBIfam" id="TIGR01444">
    <property type="entry name" value="fkbM_fam"/>
    <property type="match status" value="1"/>
</dbReference>
<reference evidence="1" key="1">
    <citation type="journal article" date="2020" name="Nature">
        <title>Giant virus diversity and host interactions through global metagenomics.</title>
        <authorList>
            <person name="Schulz F."/>
            <person name="Roux S."/>
            <person name="Paez-Espino D."/>
            <person name="Jungbluth S."/>
            <person name="Walsh D.A."/>
            <person name="Denef V.J."/>
            <person name="McMahon K.D."/>
            <person name="Konstantinidis K.T."/>
            <person name="Eloe-Fadrosh E.A."/>
            <person name="Kyrpides N.C."/>
            <person name="Woyke T."/>
        </authorList>
    </citation>
    <scope>NUCLEOTIDE SEQUENCE</scope>
    <source>
        <strain evidence="1">GVMAG-M-3300001351-8</strain>
    </source>
</reference>